<dbReference type="Proteomes" id="UP000287296">
    <property type="component" value="Unassembled WGS sequence"/>
</dbReference>
<proteinExistence type="predicted"/>
<sequence length="228" mass="26590">MKNGLESKIYTMLKKAIINRDLAPGTKLSEETLAKTLNVSRTPIRSALQRLSYDMYVKIIPRKGAYVNQPTLTEVEDVFEMRILLEDYAVMKACQNYGKFKSTFENIEKIIRDEINAYKSQKLDDVLDKVFDIHIEIAKLSKNEILINQLRELISLTNIYLTFYSDMKLDNPTSPKEHLDILEAIKVNDVDLARKRMKHHINGIISRLNFEKIEQNYNDVEKILSKYN</sequence>
<evidence type="ECO:0000313" key="8">
    <source>
        <dbReference type="Proteomes" id="UP000680670"/>
    </source>
</evidence>
<dbReference type="GO" id="GO:0003700">
    <property type="term" value="F:DNA-binding transcription factor activity"/>
    <property type="evidence" value="ECO:0007669"/>
    <property type="project" value="InterPro"/>
</dbReference>
<dbReference type="SUPFAM" id="SSF48008">
    <property type="entry name" value="GntR ligand-binding domain-like"/>
    <property type="match status" value="1"/>
</dbReference>
<keyword evidence="3" id="KW-0804">Transcription</keyword>
<reference evidence="5 8" key="2">
    <citation type="submission" date="2021-03" db="EMBL/GenBank/DDBJ databases">
        <title>Antimicrobial resistance genes in bacteria isolated from Japanese honey, and their potential for conferring macrolide and lincosamide resistance in the American foulbrood pathogen Paenibacillus larvae.</title>
        <authorList>
            <person name="Okamoto M."/>
            <person name="Kumagai M."/>
            <person name="Kanamori H."/>
            <person name="Takamatsu D."/>
        </authorList>
    </citation>
    <scope>NUCLEOTIDE SEQUENCE [LARGE SCALE GENOMIC DNA]</scope>
    <source>
        <strain evidence="5 8">J6TS1</strain>
    </source>
</reference>
<dbReference type="InterPro" id="IPR011711">
    <property type="entry name" value="GntR_C"/>
</dbReference>
<dbReference type="OrthoDB" id="574518at2"/>
<dbReference type="AlphaFoldDB" id="A0A429XDX3"/>
<feature type="domain" description="HTH gntR-type" evidence="4">
    <location>
        <begin position="3"/>
        <end position="70"/>
    </location>
</feature>
<dbReference type="RefSeq" id="WP_120115769.1">
    <property type="nucleotide sequence ID" value="NZ_BORJ01000008.1"/>
</dbReference>
<dbReference type="InterPro" id="IPR036390">
    <property type="entry name" value="WH_DNA-bd_sf"/>
</dbReference>
<evidence type="ECO:0000313" key="6">
    <source>
        <dbReference type="EMBL" id="RST61636.1"/>
    </source>
</evidence>
<dbReference type="SUPFAM" id="SSF46785">
    <property type="entry name" value="Winged helix' DNA-binding domain"/>
    <property type="match status" value="1"/>
</dbReference>
<dbReference type="InterPro" id="IPR036388">
    <property type="entry name" value="WH-like_DNA-bd_sf"/>
</dbReference>
<dbReference type="Pfam" id="PF07729">
    <property type="entry name" value="FCD"/>
    <property type="match status" value="1"/>
</dbReference>
<dbReference type="SMART" id="SM00895">
    <property type="entry name" value="FCD"/>
    <property type="match status" value="1"/>
</dbReference>
<dbReference type="SMART" id="SM00345">
    <property type="entry name" value="HTH_GNTR"/>
    <property type="match status" value="1"/>
</dbReference>
<dbReference type="Gene3D" id="1.10.10.10">
    <property type="entry name" value="Winged helix-like DNA-binding domain superfamily/Winged helix DNA-binding domain"/>
    <property type="match status" value="1"/>
</dbReference>
<gene>
    <name evidence="6" type="ORF">D5F11_001800</name>
    <name evidence="5" type="ORF">J6TS1_30790</name>
</gene>
<dbReference type="InterPro" id="IPR008920">
    <property type="entry name" value="TF_FadR/GntR_C"/>
</dbReference>
<dbReference type="EMBL" id="BORJ01000008">
    <property type="protein sequence ID" value="GIN97209.1"/>
    <property type="molecule type" value="Genomic_DNA"/>
</dbReference>
<dbReference type="Pfam" id="PF00392">
    <property type="entry name" value="GntR"/>
    <property type="match status" value="1"/>
</dbReference>
<evidence type="ECO:0000313" key="5">
    <source>
        <dbReference type="EMBL" id="GIN97209.1"/>
    </source>
</evidence>
<keyword evidence="2" id="KW-0238">DNA-binding</keyword>
<evidence type="ECO:0000256" key="1">
    <source>
        <dbReference type="ARBA" id="ARBA00023015"/>
    </source>
</evidence>
<organism evidence="6 7">
    <name type="scientific">Siminovitchia terrae</name>
    <name type="common">Bacillus terrae</name>
    <dbReference type="NCBI Taxonomy" id="1914933"/>
    <lineage>
        <taxon>Bacteria</taxon>
        <taxon>Bacillati</taxon>
        <taxon>Bacillota</taxon>
        <taxon>Bacilli</taxon>
        <taxon>Bacillales</taxon>
        <taxon>Bacillaceae</taxon>
        <taxon>Siminovitchia</taxon>
    </lineage>
</organism>
<evidence type="ECO:0000256" key="3">
    <source>
        <dbReference type="ARBA" id="ARBA00023163"/>
    </source>
</evidence>
<dbReference type="GO" id="GO:0003677">
    <property type="term" value="F:DNA binding"/>
    <property type="evidence" value="ECO:0007669"/>
    <property type="project" value="UniProtKB-KW"/>
</dbReference>
<evidence type="ECO:0000259" key="4">
    <source>
        <dbReference type="PROSITE" id="PS50949"/>
    </source>
</evidence>
<comment type="caution">
    <text evidence="6">The sequence shown here is derived from an EMBL/GenBank/DDBJ whole genome shotgun (WGS) entry which is preliminary data.</text>
</comment>
<keyword evidence="1" id="KW-0805">Transcription regulation</keyword>
<dbReference type="CDD" id="cd07377">
    <property type="entry name" value="WHTH_GntR"/>
    <property type="match status" value="1"/>
</dbReference>
<dbReference type="EMBL" id="QYTW02000001">
    <property type="protein sequence ID" value="RST61636.1"/>
    <property type="molecule type" value="Genomic_DNA"/>
</dbReference>
<protein>
    <submittedName>
        <fullName evidence="6">GntR family transcriptional regulator</fullName>
    </submittedName>
</protein>
<evidence type="ECO:0000256" key="2">
    <source>
        <dbReference type="ARBA" id="ARBA00023125"/>
    </source>
</evidence>
<dbReference type="PANTHER" id="PTHR43537">
    <property type="entry name" value="TRANSCRIPTIONAL REGULATOR, GNTR FAMILY"/>
    <property type="match status" value="1"/>
</dbReference>
<dbReference type="InterPro" id="IPR000524">
    <property type="entry name" value="Tscrpt_reg_HTH_GntR"/>
</dbReference>
<reference evidence="6 7" key="1">
    <citation type="submission" date="2018-12" db="EMBL/GenBank/DDBJ databases">
        <authorList>
            <person name="Sun L."/>
            <person name="Chen Z."/>
        </authorList>
    </citation>
    <scope>NUCLEOTIDE SEQUENCE [LARGE SCALE GENOMIC DNA]</scope>
    <source>
        <strain evidence="6 7">LMG 29736</strain>
    </source>
</reference>
<dbReference type="PANTHER" id="PTHR43537:SF53">
    <property type="entry name" value="HTH-TYPE TRANSCRIPTIONAL REPRESSOR NANR"/>
    <property type="match status" value="1"/>
</dbReference>
<dbReference type="Gene3D" id="1.20.120.530">
    <property type="entry name" value="GntR ligand-binding domain-like"/>
    <property type="match status" value="1"/>
</dbReference>
<evidence type="ECO:0000313" key="7">
    <source>
        <dbReference type="Proteomes" id="UP000287296"/>
    </source>
</evidence>
<accession>A0A429XDX3</accession>
<name>A0A429XDX3_SIMTE</name>
<keyword evidence="8" id="KW-1185">Reference proteome</keyword>
<dbReference type="PROSITE" id="PS50949">
    <property type="entry name" value="HTH_GNTR"/>
    <property type="match status" value="1"/>
</dbReference>
<dbReference type="Proteomes" id="UP000680670">
    <property type="component" value="Unassembled WGS sequence"/>
</dbReference>